<organism evidence="1 2">
    <name type="scientific">Leucogyrophana mollusca</name>
    <dbReference type="NCBI Taxonomy" id="85980"/>
    <lineage>
        <taxon>Eukaryota</taxon>
        <taxon>Fungi</taxon>
        <taxon>Dikarya</taxon>
        <taxon>Basidiomycota</taxon>
        <taxon>Agaricomycotina</taxon>
        <taxon>Agaricomycetes</taxon>
        <taxon>Agaricomycetidae</taxon>
        <taxon>Boletales</taxon>
        <taxon>Boletales incertae sedis</taxon>
        <taxon>Leucogyrophana</taxon>
    </lineage>
</organism>
<sequence>MLRVTPLSITLSALAFSLCLNALTMHRLRIERTTAESPLLVDNSHYSYVGDDHPTRLPIDLPYVALEIEDTPRYGISNPEAWSEWRNTDLFSKGNGFVRLGEQGRTFGVSMFHQMHCLQMIRKAVIERNSADGHTHHCLNLMRQAVLCASDTTLDPLDVDDGERLIGTDGIGVVHVCRDWERVYDFVRTNHMSSVWNSTHVQSSL</sequence>
<accession>A0ACB8BI50</accession>
<gene>
    <name evidence="1" type="ORF">BV22DRAFT_1112544</name>
</gene>
<proteinExistence type="predicted"/>
<comment type="caution">
    <text evidence="1">The sequence shown here is derived from an EMBL/GenBank/DDBJ whole genome shotgun (WGS) entry which is preliminary data.</text>
</comment>
<keyword evidence="2" id="KW-1185">Reference proteome</keyword>
<reference evidence="1" key="1">
    <citation type="journal article" date="2021" name="New Phytol.">
        <title>Evolutionary innovations through gain and loss of genes in the ectomycorrhizal Boletales.</title>
        <authorList>
            <person name="Wu G."/>
            <person name="Miyauchi S."/>
            <person name="Morin E."/>
            <person name="Kuo A."/>
            <person name="Drula E."/>
            <person name="Varga T."/>
            <person name="Kohler A."/>
            <person name="Feng B."/>
            <person name="Cao Y."/>
            <person name="Lipzen A."/>
            <person name="Daum C."/>
            <person name="Hundley H."/>
            <person name="Pangilinan J."/>
            <person name="Johnson J."/>
            <person name="Barry K."/>
            <person name="LaButti K."/>
            <person name="Ng V."/>
            <person name="Ahrendt S."/>
            <person name="Min B."/>
            <person name="Choi I.G."/>
            <person name="Park H."/>
            <person name="Plett J.M."/>
            <person name="Magnuson J."/>
            <person name="Spatafora J.W."/>
            <person name="Nagy L.G."/>
            <person name="Henrissat B."/>
            <person name="Grigoriev I.V."/>
            <person name="Yang Z.L."/>
            <person name="Xu J."/>
            <person name="Martin F.M."/>
        </authorList>
    </citation>
    <scope>NUCLEOTIDE SEQUENCE</scope>
    <source>
        <strain evidence="1">KUC20120723A-06</strain>
    </source>
</reference>
<evidence type="ECO:0000313" key="1">
    <source>
        <dbReference type="EMBL" id="KAH7924979.1"/>
    </source>
</evidence>
<dbReference type="Proteomes" id="UP000790709">
    <property type="component" value="Unassembled WGS sequence"/>
</dbReference>
<evidence type="ECO:0000313" key="2">
    <source>
        <dbReference type="Proteomes" id="UP000790709"/>
    </source>
</evidence>
<dbReference type="EMBL" id="MU266412">
    <property type="protein sequence ID" value="KAH7924979.1"/>
    <property type="molecule type" value="Genomic_DNA"/>
</dbReference>
<protein>
    <submittedName>
        <fullName evidence="1">Uncharacterized protein</fullName>
    </submittedName>
</protein>
<name>A0ACB8BI50_9AGAM</name>